<gene>
    <name evidence="1" type="ORF">AOZ06_23705</name>
</gene>
<protein>
    <submittedName>
        <fullName evidence="1">Uncharacterized protein</fullName>
    </submittedName>
</protein>
<evidence type="ECO:0000313" key="1">
    <source>
        <dbReference type="EMBL" id="ALG09510.1"/>
    </source>
</evidence>
<name>A0A0N9I555_9PSEU</name>
<keyword evidence="2" id="KW-1185">Reference proteome</keyword>
<proteinExistence type="predicted"/>
<reference evidence="1 2" key="1">
    <citation type="submission" date="2015-07" db="EMBL/GenBank/DDBJ databases">
        <title>Genome sequencing of Kibdelosporangium phytohabitans.</title>
        <authorList>
            <person name="Qin S."/>
            <person name="Xing K."/>
        </authorList>
    </citation>
    <scope>NUCLEOTIDE SEQUENCE [LARGE SCALE GENOMIC DNA]</scope>
    <source>
        <strain evidence="1 2">KLBMP1111</strain>
    </source>
</reference>
<dbReference type="OrthoDB" id="3606050at2"/>
<organism evidence="1 2">
    <name type="scientific">Kibdelosporangium phytohabitans</name>
    <dbReference type="NCBI Taxonomy" id="860235"/>
    <lineage>
        <taxon>Bacteria</taxon>
        <taxon>Bacillati</taxon>
        <taxon>Actinomycetota</taxon>
        <taxon>Actinomycetes</taxon>
        <taxon>Pseudonocardiales</taxon>
        <taxon>Pseudonocardiaceae</taxon>
        <taxon>Kibdelosporangium</taxon>
    </lineage>
</organism>
<dbReference type="KEGG" id="kphy:AOZ06_23705"/>
<dbReference type="EMBL" id="CP012752">
    <property type="protein sequence ID" value="ALG09510.1"/>
    <property type="molecule type" value="Genomic_DNA"/>
</dbReference>
<dbReference type="Proteomes" id="UP000063699">
    <property type="component" value="Chromosome"/>
</dbReference>
<sequence length="914" mass="100727">MAIQSRDLGDNRDSIIALTELGTRLADGIADTLTDVEHSLNGVLPAHDIVPHHISEFVSACHRELDATAHALEAELDRTALLDCLCVAVLLGQWNGPVNAFTSEMEMLASAQERISAPESFTRDSLQAALRALCLARRRDILRRYLAAFEQEPAKVAEDRTALHGAFITCYDWEYSLRLAEQMRRRGGVHPDLTVLITLYITVMRHRYDVLQRFRQDTGDAAFDTVLRDGTLLHLPRDLVLSERAAEVLTECALDLCVPWPLLVQALPEQLRAEAERWRELLVAPDRALTFAPLVQDGDFVLLALPHVISTNLSRLVERVFAGRPSLPYYRARGAAVEDEAMRHLSGVCPGARTMRGGTYPGPRPGELIEVDGVLVWRDVVLVLESKGGYLSERARTGDPASVTSELRRTVGDGFFQAARLVRALERDREVTLTGDRGQSLTLAANAIRRIYAVVPTADKFESLSTTLDLLWTRQILPDGAIPLIMAVQDLHLLTDLLRTPLELLGYLDYREEVLAEPGFRVGDELEVLGCYVGNTDVIGDLRKVRTEPGSALLSTNQQERFLDPWIHQVNHARVNHIPVPPPPRRHTEADRALIERFHADTGDTASATLLHQFDGAHLGVAIRLTDEATRPRRGAPIPYVIGDFGVVVVNPGEPVRAVRRLPRVREVRARTRMLVYLSPAHDGAVLRHAELGRAHVLAERTGGLVERSRLGKLDPWFDDHARRRHGAHRDITPADQENVSRLVEAGLPDTTARGVTRQGLTSQVLDLAGSDAGISLNQAADLYLTHVHQAADALGVDATDLAFSTGAARDVLRLLASGAIRPEDAVTLIRLSVGNPAVSVETLAGEGGLLTEHSTSLLDRVLAGSGHTVDELRRMNAKDRRKARNRLLGAIRRQHPTVNMNAAAAYVERLFPS</sequence>
<evidence type="ECO:0000313" key="2">
    <source>
        <dbReference type="Proteomes" id="UP000063699"/>
    </source>
</evidence>
<dbReference type="STRING" id="860235.AOZ06_23705"/>
<dbReference type="RefSeq" id="WP_054291414.1">
    <property type="nucleotide sequence ID" value="NZ_CP012752.1"/>
</dbReference>
<accession>A0A0N9I555</accession>
<dbReference type="AlphaFoldDB" id="A0A0N9I555"/>